<dbReference type="GO" id="GO:0009536">
    <property type="term" value="C:plastid"/>
    <property type="evidence" value="ECO:0007669"/>
    <property type="project" value="TreeGrafter"/>
</dbReference>
<feature type="region of interest" description="Disordered" evidence="1">
    <location>
        <begin position="193"/>
        <end position="212"/>
    </location>
</feature>
<dbReference type="InterPro" id="IPR024530">
    <property type="entry name" value="QSregVF_b"/>
</dbReference>
<gene>
    <name evidence="2" type="ORF">VFH_V001720</name>
</gene>
<evidence type="ECO:0000313" key="2">
    <source>
        <dbReference type="EMBL" id="CAI8611754.1"/>
    </source>
</evidence>
<proteinExistence type="predicted"/>
<reference evidence="2 3" key="1">
    <citation type="submission" date="2023-01" db="EMBL/GenBank/DDBJ databases">
        <authorList>
            <person name="Kreplak J."/>
        </authorList>
    </citation>
    <scope>NUCLEOTIDE SEQUENCE [LARGE SCALE GENOMIC DNA]</scope>
</reference>
<evidence type="ECO:0000313" key="3">
    <source>
        <dbReference type="Proteomes" id="UP001157006"/>
    </source>
</evidence>
<dbReference type="Proteomes" id="UP001157006">
    <property type="component" value="Chromosome 5"/>
</dbReference>
<protein>
    <submittedName>
        <fullName evidence="2">Uncharacterized protein</fullName>
    </submittedName>
</protein>
<name>A0AAV1ARS6_VICFA</name>
<evidence type="ECO:0000256" key="1">
    <source>
        <dbReference type="SAM" id="MobiDB-lite"/>
    </source>
</evidence>
<feature type="compositionally biased region" description="Low complexity" evidence="1">
    <location>
        <begin position="197"/>
        <end position="206"/>
    </location>
</feature>
<organism evidence="2 3">
    <name type="scientific">Vicia faba</name>
    <name type="common">Broad bean</name>
    <name type="synonym">Faba vulgaris</name>
    <dbReference type="NCBI Taxonomy" id="3906"/>
    <lineage>
        <taxon>Eukaryota</taxon>
        <taxon>Viridiplantae</taxon>
        <taxon>Streptophyta</taxon>
        <taxon>Embryophyta</taxon>
        <taxon>Tracheophyta</taxon>
        <taxon>Spermatophyta</taxon>
        <taxon>Magnoliopsida</taxon>
        <taxon>eudicotyledons</taxon>
        <taxon>Gunneridae</taxon>
        <taxon>Pentapetalae</taxon>
        <taxon>rosids</taxon>
        <taxon>fabids</taxon>
        <taxon>Fabales</taxon>
        <taxon>Fabaceae</taxon>
        <taxon>Papilionoideae</taxon>
        <taxon>50 kb inversion clade</taxon>
        <taxon>NPAAA clade</taxon>
        <taxon>Hologalegina</taxon>
        <taxon>IRL clade</taxon>
        <taxon>Fabeae</taxon>
        <taxon>Vicia</taxon>
    </lineage>
</organism>
<dbReference type="PANTHER" id="PTHR38357:SF1">
    <property type="entry name" value="EXPRESSED PROTEIN"/>
    <property type="match status" value="1"/>
</dbReference>
<keyword evidence="3" id="KW-1185">Reference proteome</keyword>
<accession>A0AAV1ARS6</accession>
<dbReference type="EMBL" id="OX451740">
    <property type="protein sequence ID" value="CAI8611754.1"/>
    <property type="molecule type" value="Genomic_DNA"/>
</dbReference>
<dbReference type="AlphaFoldDB" id="A0AAV1ARS6"/>
<dbReference type="Pfam" id="PF12843">
    <property type="entry name" value="QSregVF_b"/>
    <property type="match status" value="1"/>
</dbReference>
<dbReference type="PANTHER" id="PTHR38357">
    <property type="entry name" value="EXPRESSED PROTEIN"/>
    <property type="match status" value="1"/>
</dbReference>
<sequence>MTMYQQAIPNQFMFIRKNRNTSCMFIRNEKQQQQQQRKSWARDRVIDFGKYKGKMLGSLPSSYLKWVSKNLRARDFEEWAILADQVLVDPIYRDRIEWEFALNVLDGNSARSTRSTEPADSQLQEISERFGWDKIGWSKVDFDLLGTSKGGRIPRLGNPTEPKLPPAATAVVTTTTTSISITRRMERRDRLKMRSTQQQQQQQQQQVVPPAADIKQVANPFPGRQALLRKAINHRADS</sequence>